<gene>
    <name evidence="1" type="ORF">EC973_002290</name>
</gene>
<evidence type="ECO:0000313" key="1">
    <source>
        <dbReference type="EMBL" id="KAF7723215.1"/>
    </source>
</evidence>
<accession>A0A8H7BIL5</accession>
<evidence type="ECO:0000313" key="2">
    <source>
        <dbReference type="Proteomes" id="UP000605846"/>
    </source>
</evidence>
<proteinExistence type="predicted"/>
<sequence>MRKNLGTAMNDAANLYESMAAFTLDLKNSTSAVDQSLIKTPIADPSGQSMFTRVLSRTFSTQPEAMMVDPPVEHRDNIDDLCNKALEILTKLQVESTRLRNVSNEYYLDKPFHLLFNRRSEYNHNLRRAKRYSHAIDAMKRIVWPLVSFRLLLPLRSLNDSVHRDLTAPTKDTLENFGNALRIMRRLGEMLKDNQRPLSEHSDWYLLERSVTKGYMHTQNEIEQTMCMGRNSDMDGSKLLAYYGFLARCLMIWDGLKIIVEKLGPQVNSRCSSRVVLPERDVIVAQG</sequence>
<name>A0A8H7BIL5_9FUNG</name>
<comment type="caution">
    <text evidence="1">The sequence shown here is derived from an EMBL/GenBank/DDBJ whole genome shotgun (WGS) entry which is preliminary data.</text>
</comment>
<dbReference type="EMBL" id="JABAYA010000160">
    <property type="protein sequence ID" value="KAF7723215.1"/>
    <property type="molecule type" value="Genomic_DNA"/>
</dbReference>
<dbReference type="AlphaFoldDB" id="A0A8H7BIL5"/>
<reference evidence="1" key="1">
    <citation type="submission" date="2020-01" db="EMBL/GenBank/DDBJ databases">
        <title>Genome Sequencing of Three Apophysomyces-Like Fungal Strains Confirms a Novel Fungal Genus in the Mucoromycota with divergent Burkholderia-like Endosymbiotic Bacteria.</title>
        <authorList>
            <person name="Stajich J.E."/>
            <person name="Macias A.M."/>
            <person name="Carter-House D."/>
            <person name="Lovett B."/>
            <person name="Kasson L.R."/>
            <person name="Berry K."/>
            <person name="Grigoriev I."/>
            <person name="Chang Y."/>
            <person name="Spatafora J."/>
            <person name="Kasson M.T."/>
        </authorList>
    </citation>
    <scope>NUCLEOTIDE SEQUENCE</scope>
    <source>
        <strain evidence="1">NRRL A-21654</strain>
    </source>
</reference>
<dbReference type="OrthoDB" id="68611at2759"/>
<keyword evidence="2" id="KW-1185">Reference proteome</keyword>
<organism evidence="1 2">
    <name type="scientific">Apophysomyces ossiformis</name>
    <dbReference type="NCBI Taxonomy" id="679940"/>
    <lineage>
        <taxon>Eukaryota</taxon>
        <taxon>Fungi</taxon>
        <taxon>Fungi incertae sedis</taxon>
        <taxon>Mucoromycota</taxon>
        <taxon>Mucoromycotina</taxon>
        <taxon>Mucoromycetes</taxon>
        <taxon>Mucorales</taxon>
        <taxon>Mucorineae</taxon>
        <taxon>Mucoraceae</taxon>
        <taxon>Apophysomyces</taxon>
    </lineage>
</organism>
<protein>
    <submittedName>
        <fullName evidence="1">Uncharacterized protein</fullName>
    </submittedName>
</protein>
<dbReference type="Proteomes" id="UP000605846">
    <property type="component" value="Unassembled WGS sequence"/>
</dbReference>